<sequence length="344" mass="38972">MMHKFLILFIFISLPSFAQWTKVDIPTNASFRALKSKGQHIWASGTQGTVGHSGDAGKTWEFQQVPQAEKLDFRDLAIINDQEVMLMSAGPSEEGKARIYQTVDGGKHWEVIFQLNEGGYFFDCLQWDVKNKRAWLLSDPINQQMTLFSYVKKKFEKLDTTNMPLLQNKEAFFAASGSSMIISEDKIHFVGGGSDSIRIYTYDTQKNTWRINEPGIPSGEATGYFSIGAKNKKELWTVGGDYRKLNELAIPIIRTKDGGNHWEVLKNTPAFYMEKVIWAKPYWIVTGPSQSVAYLEKTKQWRSLGKSSFHNIIQVGDKIWGIGAKGQLAYISLSSIKNLFLSKE</sequence>
<protein>
    <recommendedName>
        <fullName evidence="4">Oxidoreductase</fullName>
    </recommendedName>
</protein>
<keyword evidence="3" id="KW-1185">Reference proteome</keyword>
<evidence type="ECO:0008006" key="4">
    <source>
        <dbReference type="Google" id="ProtNLM"/>
    </source>
</evidence>
<evidence type="ECO:0000313" key="2">
    <source>
        <dbReference type="EMBL" id="MFD3275118.1"/>
    </source>
</evidence>
<evidence type="ECO:0000313" key="3">
    <source>
        <dbReference type="Proteomes" id="UP001598114"/>
    </source>
</evidence>
<dbReference type="RefSeq" id="WP_377974824.1">
    <property type="nucleotide sequence ID" value="NZ_JBBKYA010000001.1"/>
</dbReference>
<feature type="chain" id="PRO_5047109621" description="Oxidoreductase" evidence="1">
    <location>
        <begin position="19"/>
        <end position="344"/>
    </location>
</feature>
<dbReference type="Gene3D" id="2.130.10.10">
    <property type="entry name" value="YVTN repeat-like/Quinoprotein amine dehydrogenase"/>
    <property type="match status" value="1"/>
</dbReference>
<comment type="caution">
    <text evidence="2">The sequence shown here is derived from an EMBL/GenBank/DDBJ whole genome shotgun (WGS) entry which is preliminary data.</text>
</comment>
<feature type="signal peptide" evidence="1">
    <location>
        <begin position="1"/>
        <end position="18"/>
    </location>
</feature>
<keyword evidence="1" id="KW-0732">Signal</keyword>
<dbReference type="PANTHER" id="PTHR47199:SF2">
    <property type="entry name" value="PHOTOSYSTEM II STABILITY_ASSEMBLY FACTOR HCF136, CHLOROPLASTIC"/>
    <property type="match status" value="1"/>
</dbReference>
<reference evidence="2 3" key="1">
    <citation type="submission" date="2024-03" db="EMBL/GenBank/DDBJ databases">
        <title>Aquirufa genome sequencing.</title>
        <authorList>
            <person name="Pitt A."/>
            <person name="Hahn M.W."/>
        </authorList>
    </citation>
    <scope>NUCLEOTIDE SEQUENCE [LARGE SCALE GENOMIC DNA]</scope>
    <source>
        <strain evidence="2 3">PLAD-142S6K</strain>
    </source>
</reference>
<proteinExistence type="predicted"/>
<accession>A0ABW6D219</accession>
<gene>
    <name evidence="2" type="ORF">SKC38_02610</name>
</gene>
<dbReference type="Proteomes" id="UP001598114">
    <property type="component" value="Unassembled WGS sequence"/>
</dbReference>
<dbReference type="PANTHER" id="PTHR47199">
    <property type="entry name" value="PHOTOSYSTEM II STABILITY/ASSEMBLY FACTOR HCF136, CHLOROPLASTIC"/>
    <property type="match status" value="1"/>
</dbReference>
<dbReference type="EMBL" id="JBBKYA010000001">
    <property type="protein sequence ID" value="MFD3275118.1"/>
    <property type="molecule type" value="Genomic_DNA"/>
</dbReference>
<name>A0ABW6D219_9BACT</name>
<organism evidence="2 3">
    <name type="scientific">Aquirufa echingensis</name>
    <dbReference type="NCBI Taxonomy" id="3096516"/>
    <lineage>
        <taxon>Bacteria</taxon>
        <taxon>Pseudomonadati</taxon>
        <taxon>Bacteroidota</taxon>
        <taxon>Cytophagia</taxon>
        <taxon>Cytophagales</taxon>
        <taxon>Flectobacillaceae</taxon>
        <taxon>Aquirufa</taxon>
    </lineage>
</organism>
<dbReference type="InterPro" id="IPR015943">
    <property type="entry name" value="WD40/YVTN_repeat-like_dom_sf"/>
</dbReference>
<evidence type="ECO:0000256" key="1">
    <source>
        <dbReference type="SAM" id="SignalP"/>
    </source>
</evidence>
<dbReference type="SUPFAM" id="SSF110296">
    <property type="entry name" value="Oligoxyloglucan reducing end-specific cellobiohydrolase"/>
    <property type="match status" value="1"/>
</dbReference>